<reference evidence="2" key="1">
    <citation type="submission" date="2014-09" db="EMBL/GenBank/DDBJ databases">
        <authorList>
            <person name="Gomez-Valero L."/>
        </authorList>
    </citation>
    <scope>NUCLEOTIDE SEQUENCE [LARGE SCALE GENOMIC DNA]</scope>
    <source>
        <strain evidence="2">ATCC700992</strain>
    </source>
</reference>
<dbReference type="HOGENOM" id="CLU_584991_0_0_6"/>
<gene>
    <name evidence="1" type="ORF">LFA_0289</name>
</gene>
<sequence length="467" mass="52703">MTDKIFIDYFKEHFIEHLKKPPNPHGSQNQARKIVQDAVSTNLGKLSRLFDTLVTPIVDRDVFIENLARAGNMDAYMRPILNDAAEILLNKNKTRLQDDVIKAIGLENYATLASGEIEHGIVVAKKGEEAVFAEKEAEIARVVLDSITVNYAQSLEQYQQSPKERAAAVQVERLHEKILQLQTATKDFVPRNNATTSPKSHISFTNIDELNQQVADKIQRIAAVLENKNSPPKELLTALAEASACREEAQLFLDTNLQYFLDKVMAPLNTLATNFKIEILQDPKPQPSLAVTQEKIATFNALVEQAQQVIRERSEQHIKENSIDSPLPHYLTSLRSRLGKLHDQLQSALYIPEAYPHLSADGMRDQMLNKYNAAVETFVEQVDVDLLKAEPPKPLMHIILRVLRAILIGSLTTAEEKADQERFTRESGLKNDLLDLREELRTPAEDNVVDNEHQEAEDKTVNLNIQC</sequence>
<protein>
    <submittedName>
        <fullName evidence="1">Uncharacterized protein</fullName>
    </submittedName>
</protein>
<dbReference type="EMBL" id="LN614827">
    <property type="protein sequence ID" value="CEG55762.1"/>
    <property type="molecule type" value="Genomic_DNA"/>
</dbReference>
<dbReference type="RefSeq" id="WP_045094581.1">
    <property type="nucleotide sequence ID" value="NZ_LN614827.1"/>
</dbReference>
<dbReference type="AlphaFoldDB" id="A0A098FZV2"/>
<dbReference type="OrthoDB" id="5636964at2"/>
<evidence type="ECO:0000313" key="2">
    <source>
        <dbReference type="Proteomes" id="UP000032430"/>
    </source>
</evidence>
<dbReference type="KEGG" id="lfa:LFA_0289"/>
<proteinExistence type="predicted"/>
<evidence type="ECO:0000313" key="1">
    <source>
        <dbReference type="EMBL" id="CEG55762.1"/>
    </source>
</evidence>
<keyword evidence="2" id="KW-1185">Reference proteome</keyword>
<dbReference type="Proteomes" id="UP000032430">
    <property type="component" value="Chromosome I"/>
</dbReference>
<accession>A0A098FZV2</accession>
<name>A0A098FZV2_9GAMM</name>
<organism evidence="1 2">
    <name type="scientific">Legionella fallonii LLAP-10</name>
    <dbReference type="NCBI Taxonomy" id="1212491"/>
    <lineage>
        <taxon>Bacteria</taxon>
        <taxon>Pseudomonadati</taxon>
        <taxon>Pseudomonadota</taxon>
        <taxon>Gammaproteobacteria</taxon>
        <taxon>Legionellales</taxon>
        <taxon>Legionellaceae</taxon>
        <taxon>Legionella</taxon>
    </lineage>
</organism>